<dbReference type="AlphaFoldDB" id="A0A4U8TMK5"/>
<evidence type="ECO:0000256" key="5">
    <source>
        <dbReference type="SAM" id="Phobius"/>
    </source>
</evidence>
<keyword evidence="4 5" id="KW-0472">Membrane</keyword>
<proteinExistence type="predicted"/>
<keyword evidence="3 5" id="KW-1133">Transmembrane helix</keyword>
<organism evidence="7 8">
    <name type="scientific">Helicobacter japonicus</name>
    <dbReference type="NCBI Taxonomy" id="425400"/>
    <lineage>
        <taxon>Bacteria</taxon>
        <taxon>Pseudomonadati</taxon>
        <taxon>Campylobacterota</taxon>
        <taxon>Epsilonproteobacteria</taxon>
        <taxon>Campylobacterales</taxon>
        <taxon>Helicobacteraceae</taxon>
        <taxon>Helicobacter</taxon>
    </lineage>
</organism>
<dbReference type="EMBL" id="JRMQ02000008">
    <property type="protein sequence ID" value="TLE01246.1"/>
    <property type="molecule type" value="Genomic_DNA"/>
</dbReference>
<feature type="transmembrane region" description="Helical" evidence="5">
    <location>
        <begin position="150"/>
        <end position="169"/>
    </location>
</feature>
<feature type="transmembrane region" description="Helical" evidence="5">
    <location>
        <begin position="273"/>
        <end position="293"/>
    </location>
</feature>
<accession>A0A4U8TMK5</accession>
<feature type="transmembrane region" description="Helical" evidence="5">
    <location>
        <begin position="216"/>
        <end position="238"/>
    </location>
</feature>
<dbReference type="SUPFAM" id="SSF103481">
    <property type="entry name" value="Multidrug resistance efflux transporter EmrE"/>
    <property type="match status" value="2"/>
</dbReference>
<reference evidence="7 8" key="1">
    <citation type="journal article" date="2014" name="Genome Announc.">
        <title>Draft genome sequences of eight enterohepatic helicobacter species isolated from both laboratory and wild rodents.</title>
        <authorList>
            <person name="Sheh A."/>
            <person name="Shen Z."/>
            <person name="Fox J.G."/>
        </authorList>
    </citation>
    <scope>NUCLEOTIDE SEQUENCE [LARGE SCALE GENOMIC DNA]</scope>
    <source>
        <strain evidence="7 8">MIT 01-6451</strain>
    </source>
</reference>
<evidence type="ECO:0000256" key="4">
    <source>
        <dbReference type="ARBA" id="ARBA00023136"/>
    </source>
</evidence>
<dbReference type="OrthoDB" id="5338756at2"/>
<feature type="domain" description="EamA" evidence="6">
    <location>
        <begin position="152"/>
        <end position="283"/>
    </location>
</feature>
<feature type="transmembrane region" description="Helical" evidence="5">
    <location>
        <begin position="100"/>
        <end position="117"/>
    </location>
</feature>
<keyword evidence="2 5" id="KW-0812">Transmembrane</keyword>
<feature type="domain" description="EamA" evidence="6">
    <location>
        <begin position="7"/>
        <end position="139"/>
    </location>
</feature>
<name>A0A4U8TMK5_9HELI</name>
<dbReference type="Pfam" id="PF00892">
    <property type="entry name" value="EamA"/>
    <property type="match status" value="2"/>
</dbReference>
<feature type="transmembrane region" description="Helical" evidence="5">
    <location>
        <begin position="67"/>
        <end position="88"/>
    </location>
</feature>
<evidence type="ECO:0000313" key="7">
    <source>
        <dbReference type="EMBL" id="TLE01246.1"/>
    </source>
</evidence>
<evidence type="ECO:0000256" key="1">
    <source>
        <dbReference type="ARBA" id="ARBA00004141"/>
    </source>
</evidence>
<feature type="transmembrane region" description="Helical" evidence="5">
    <location>
        <begin position="124"/>
        <end position="144"/>
    </location>
</feature>
<dbReference type="InterPro" id="IPR037185">
    <property type="entry name" value="EmrE-like"/>
</dbReference>
<dbReference type="Gene3D" id="1.10.3730.20">
    <property type="match status" value="1"/>
</dbReference>
<evidence type="ECO:0000256" key="2">
    <source>
        <dbReference type="ARBA" id="ARBA00022692"/>
    </source>
</evidence>
<comment type="subcellular location">
    <subcellularLocation>
        <location evidence="1">Membrane</location>
        <topology evidence="1">Multi-pass membrane protein</topology>
    </subcellularLocation>
</comment>
<dbReference type="InterPro" id="IPR000620">
    <property type="entry name" value="EamA_dom"/>
</dbReference>
<feature type="transmembrane region" description="Helical" evidence="5">
    <location>
        <begin position="36"/>
        <end position="55"/>
    </location>
</feature>
<sequence>MKQNIVRGIFAMLFSSFLFALMSAEAKILTQELPAMEVAFFRAFLMVLLLLPVVFSKPLKNPAHKSGGWWFIFSRAMAGGLSFVALFYNISTISLGTATAFTQSMPLYIVLLSLIFLKERFSFGVIFSTIVGFVGVLLICDPSIEGLELINIVFGILSGLFMAIAFLNLRAIKDYFNSWVAVFSTGLAMSVIALIVSTFSIPPFNESWVMPQSWQWLHIGLLGLFGTIGQHFLTHAYMLAPAGIVAPIDYTRLVFSVILGVILGDSLPNFTTSSGIVLIIISGIGVGLPILLADIKTYKIYSSSLNTREGKIPRKKPPKERNEKYI</sequence>
<dbReference type="RefSeq" id="WP_052061113.1">
    <property type="nucleotide sequence ID" value="NZ_CAJUDB010000005.1"/>
</dbReference>
<dbReference type="Proteomes" id="UP000029707">
    <property type="component" value="Unassembled WGS sequence"/>
</dbReference>
<evidence type="ECO:0000259" key="6">
    <source>
        <dbReference type="Pfam" id="PF00892"/>
    </source>
</evidence>
<feature type="transmembrane region" description="Helical" evidence="5">
    <location>
        <begin position="250"/>
        <end position="267"/>
    </location>
</feature>
<evidence type="ECO:0000256" key="3">
    <source>
        <dbReference type="ARBA" id="ARBA00022989"/>
    </source>
</evidence>
<gene>
    <name evidence="7" type="ORF">LS65_006430</name>
</gene>
<dbReference type="PANTHER" id="PTHR22911">
    <property type="entry name" value="ACYL-MALONYL CONDENSING ENZYME-RELATED"/>
    <property type="match status" value="1"/>
</dbReference>
<keyword evidence="8" id="KW-1185">Reference proteome</keyword>
<feature type="transmembrane region" description="Helical" evidence="5">
    <location>
        <begin position="176"/>
        <end position="196"/>
    </location>
</feature>
<comment type="caution">
    <text evidence="7">The sequence shown here is derived from an EMBL/GenBank/DDBJ whole genome shotgun (WGS) entry which is preliminary data.</text>
</comment>
<evidence type="ECO:0000313" key="8">
    <source>
        <dbReference type="Proteomes" id="UP000029707"/>
    </source>
</evidence>
<dbReference type="GO" id="GO:0016020">
    <property type="term" value="C:membrane"/>
    <property type="evidence" value="ECO:0007669"/>
    <property type="project" value="UniProtKB-SubCell"/>
</dbReference>
<dbReference type="PANTHER" id="PTHR22911:SF6">
    <property type="entry name" value="SOLUTE CARRIER FAMILY 35 MEMBER G1"/>
    <property type="match status" value="1"/>
</dbReference>
<protein>
    <submittedName>
        <fullName evidence="7">DMT family transporter</fullName>
    </submittedName>
</protein>